<dbReference type="GO" id="GO:0015074">
    <property type="term" value="P:DNA integration"/>
    <property type="evidence" value="ECO:0007669"/>
    <property type="project" value="InterPro"/>
</dbReference>
<dbReference type="InterPro" id="IPR012337">
    <property type="entry name" value="RNaseH-like_sf"/>
</dbReference>
<dbReference type="GO" id="GO:0003676">
    <property type="term" value="F:nucleic acid binding"/>
    <property type="evidence" value="ECO:0007669"/>
    <property type="project" value="InterPro"/>
</dbReference>
<dbReference type="Pfam" id="PF13683">
    <property type="entry name" value="rve_3"/>
    <property type="match status" value="1"/>
</dbReference>
<name>A0A5J4SYU5_9ZZZZ</name>
<dbReference type="Gene3D" id="3.30.420.10">
    <property type="entry name" value="Ribonuclease H-like superfamily/Ribonuclease H"/>
    <property type="match status" value="1"/>
</dbReference>
<dbReference type="InterPro" id="IPR050900">
    <property type="entry name" value="Transposase_IS3/IS150/IS904"/>
</dbReference>
<reference evidence="2" key="1">
    <citation type="submission" date="2019-03" db="EMBL/GenBank/DDBJ databases">
        <title>Single cell metagenomics reveals metabolic interactions within the superorganism composed of flagellate Streblomastix strix and complex community of Bacteroidetes bacteria on its surface.</title>
        <authorList>
            <person name="Treitli S.C."/>
            <person name="Kolisko M."/>
            <person name="Husnik F."/>
            <person name="Keeling P."/>
            <person name="Hampl V."/>
        </authorList>
    </citation>
    <scope>NUCLEOTIDE SEQUENCE</scope>
    <source>
        <strain evidence="2">STM</strain>
    </source>
</reference>
<dbReference type="InterPro" id="IPR001584">
    <property type="entry name" value="Integrase_cat-core"/>
</dbReference>
<proteinExistence type="predicted"/>
<sequence length="147" mass="17317">MHRTLESEGTMMALQLAIDATSENKRIGLIHHSDRGIQYCCSPYVSMLNKRTIRISMTESGDPLENAIAERINGILKTEWIYNRNFQSWQEADLYVKQIIDLYNNQRPHQSIDYRVPAFVHQTNLPTERKWKNYYREHNKTANEKSS</sequence>
<evidence type="ECO:0000313" key="2">
    <source>
        <dbReference type="EMBL" id="KAA6351399.1"/>
    </source>
</evidence>
<feature type="domain" description="Integrase catalytic" evidence="1">
    <location>
        <begin position="1"/>
        <end position="125"/>
    </location>
</feature>
<accession>A0A5J4SYU5</accession>
<dbReference type="PROSITE" id="PS50994">
    <property type="entry name" value="INTEGRASE"/>
    <property type="match status" value="1"/>
</dbReference>
<protein>
    <recommendedName>
        <fullName evidence="1">Integrase catalytic domain-containing protein</fullName>
    </recommendedName>
</protein>
<dbReference type="InterPro" id="IPR036397">
    <property type="entry name" value="RNaseH_sf"/>
</dbReference>
<dbReference type="PANTHER" id="PTHR46889">
    <property type="entry name" value="TRANSPOSASE INSF FOR INSERTION SEQUENCE IS3B-RELATED"/>
    <property type="match status" value="1"/>
</dbReference>
<dbReference type="EMBL" id="SNRY01000014">
    <property type="protein sequence ID" value="KAA6351399.1"/>
    <property type="molecule type" value="Genomic_DNA"/>
</dbReference>
<organism evidence="2">
    <name type="scientific">termite gut metagenome</name>
    <dbReference type="NCBI Taxonomy" id="433724"/>
    <lineage>
        <taxon>unclassified sequences</taxon>
        <taxon>metagenomes</taxon>
        <taxon>organismal metagenomes</taxon>
    </lineage>
</organism>
<gene>
    <name evidence="2" type="ORF">EZS27_001208</name>
</gene>
<dbReference type="PANTHER" id="PTHR46889:SF5">
    <property type="entry name" value="INTEGRASE PROTEIN"/>
    <property type="match status" value="1"/>
</dbReference>
<dbReference type="AlphaFoldDB" id="A0A5J4SYU5"/>
<evidence type="ECO:0000259" key="1">
    <source>
        <dbReference type="PROSITE" id="PS50994"/>
    </source>
</evidence>
<dbReference type="SUPFAM" id="SSF53098">
    <property type="entry name" value="Ribonuclease H-like"/>
    <property type="match status" value="1"/>
</dbReference>
<comment type="caution">
    <text evidence="2">The sequence shown here is derived from an EMBL/GenBank/DDBJ whole genome shotgun (WGS) entry which is preliminary data.</text>
</comment>